<dbReference type="AlphaFoldDB" id="H6SM63"/>
<dbReference type="OrthoDB" id="9891221at2"/>
<sequence>MGTKYYWNAVGSSEALAAGSSIEIGESCWGWKFLFHGTGEIRSWQEWKKLLQRGGIIYDQYKRVVSSRELCEVVETERGRDYTEFCLTRLPRPVSRPWHDEDGFLFTEDNMP</sequence>
<protein>
    <submittedName>
        <fullName evidence="1">Uncharacterized protein</fullName>
    </submittedName>
</protein>
<accession>H6SM63</accession>
<evidence type="ECO:0000313" key="2">
    <source>
        <dbReference type="Proteomes" id="UP000033220"/>
    </source>
</evidence>
<organism evidence="1 2">
    <name type="scientific">Pararhodospirillum photometricum DSM 122</name>
    <dbReference type="NCBI Taxonomy" id="1150469"/>
    <lineage>
        <taxon>Bacteria</taxon>
        <taxon>Pseudomonadati</taxon>
        <taxon>Pseudomonadota</taxon>
        <taxon>Alphaproteobacteria</taxon>
        <taxon>Rhodospirillales</taxon>
        <taxon>Rhodospirillaceae</taxon>
        <taxon>Pararhodospirillum</taxon>
    </lineage>
</organism>
<dbReference type="HOGENOM" id="CLU_2143912_0_0_5"/>
<dbReference type="PATRIC" id="fig|1150469.3.peg.2783"/>
<dbReference type="KEGG" id="rpm:RSPPHO_02452"/>
<evidence type="ECO:0000313" key="1">
    <source>
        <dbReference type="EMBL" id="CCG09078.1"/>
    </source>
</evidence>
<reference evidence="1 2" key="1">
    <citation type="submission" date="2012-02" db="EMBL/GenBank/DDBJ databases">
        <title>Shotgun genome sequence of Phaeospirillum photometricum DSM 122.</title>
        <authorList>
            <person name="Duquesne K."/>
            <person name="Sturgis J."/>
        </authorList>
    </citation>
    <scope>NUCLEOTIDE SEQUENCE [LARGE SCALE GENOMIC DNA]</scope>
    <source>
        <strain evidence="2">DSM122</strain>
    </source>
</reference>
<dbReference type="Proteomes" id="UP000033220">
    <property type="component" value="Chromosome DSM 122"/>
</dbReference>
<dbReference type="EMBL" id="HE663493">
    <property type="protein sequence ID" value="CCG09078.1"/>
    <property type="molecule type" value="Genomic_DNA"/>
</dbReference>
<dbReference type="STRING" id="1150469.RSPPHO_02452"/>
<keyword evidence="2" id="KW-1185">Reference proteome</keyword>
<name>H6SM63_PARPM</name>
<dbReference type="RefSeq" id="WP_014415709.1">
    <property type="nucleotide sequence ID" value="NC_017059.1"/>
</dbReference>
<gene>
    <name evidence="1" type="ORF">RSPPHO_02452</name>
</gene>
<proteinExistence type="predicted"/>